<dbReference type="InterPro" id="IPR036987">
    <property type="entry name" value="SRA-YDG_sf"/>
</dbReference>
<evidence type="ECO:0000313" key="4">
    <source>
        <dbReference type="EMBL" id="KAF8907030.1"/>
    </source>
</evidence>
<evidence type="ECO:0000313" key="5">
    <source>
        <dbReference type="Proteomes" id="UP000724874"/>
    </source>
</evidence>
<comment type="caution">
    <text evidence="4">The sequence shown here is derived from an EMBL/GenBank/DDBJ whole genome shotgun (WGS) entry which is preliminary data.</text>
</comment>
<dbReference type="GO" id="GO:0044027">
    <property type="term" value="P:negative regulation of gene expression via chromosomal CpG island methylation"/>
    <property type="evidence" value="ECO:0007669"/>
    <property type="project" value="TreeGrafter"/>
</dbReference>
<dbReference type="GO" id="GO:0016567">
    <property type="term" value="P:protein ubiquitination"/>
    <property type="evidence" value="ECO:0007669"/>
    <property type="project" value="TreeGrafter"/>
</dbReference>
<reference evidence="4" key="1">
    <citation type="submission" date="2020-11" db="EMBL/GenBank/DDBJ databases">
        <authorList>
            <consortium name="DOE Joint Genome Institute"/>
            <person name="Ahrendt S."/>
            <person name="Riley R."/>
            <person name="Andreopoulos W."/>
            <person name="LaButti K."/>
            <person name="Pangilinan J."/>
            <person name="Ruiz-duenas F.J."/>
            <person name="Barrasa J.M."/>
            <person name="Sanchez-Garcia M."/>
            <person name="Camarero S."/>
            <person name="Miyauchi S."/>
            <person name="Serrano A."/>
            <person name="Linde D."/>
            <person name="Babiker R."/>
            <person name="Drula E."/>
            <person name="Ayuso-Fernandez I."/>
            <person name="Pacheco R."/>
            <person name="Padilla G."/>
            <person name="Ferreira P."/>
            <person name="Barriuso J."/>
            <person name="Kellner H."/>
            <person name="Castanera R."/>
            <person name="Alfaro M."/>
            <person name="Ramirez L."/>
            <person name="Pisabarro A.G."/>
            <person name="Kuo A."/>
            <person name="Tritt A."/>
            <person name="Lipzen A."/>
            <person name="He G."/>
            <person name="Yan M."/>
            <person name="Ng V."/>
            <person name="Cullen D."/>
            <person name="Martin F."/>
            <person name="Rosso M.-N."/>
            <person name="Henrissat B."/>
            <person name="Hibbett D."/>
            <person name="Martinez A.T."/>
            <person name="Grigoriev I.V."/>
        </authorList>
    </citation>
    <scope>NUCLEOTIDE SEQUENCE</scope>
    <source>
        <strain evidence="4">AH 44721</strain>
    </source>
</reference>
<dbReference type="Pfam" id="PF02182">
    <property type="entry name" value="SAD_SRA"/>
    <property type="match status" value="1"/>
</dbReference>
<dbReference type="InterPro" id="IPR015947">
    <property type="entry name" value="PUA-like_sf"/>
</dbReference>
<keyword evidence="5" id="KW-1185">Reference proteome</keyword>
<comment type="subcellular location">
    <subcellularLocation>
        <location evidence="2">Nucleus</location>
    </subcellularLocation>
</comment>
<dbReference type="Gene3D" id="2.30.280.10">
    <property type="entry name" value="SRA-YDG"/>
    <property type="match status" value="1"/>
</dbReference>
<dbReference type="OrthoDB" id="2270193at2759"/>
<dbReference type="InterPro" id="IPR003105">
    <property type="entry name" value="SRA_YDG"/>
</dbReference>
<dbReference type="GO" id="GO:0061630">
    <property type="term" value="F:ubiquitin protein ligase activity"/>
    <property type="evidence" value="ECO:0007669"/>
    <property type="project" value="TreeGrafter"/>
</dbReference>
<name>A0A9P5NUF4_GYMJU</name>
<dbReference type="PANTHER" id="PTHR14140:SF27">
    <property type="entry name" value="OS04G0289800 PROTEIN"/>
    <property type="match status" value="1"/>
</dbReference>
<evidence type="ECO:0000256" key="1">
    <source>
        <dbReference type="ARBA" id="ARBA00023242"/>
    </source>
</evidence>
<dbReference type="InterPro" id="IPR045134">
    <property type="entry name" value="UHRF1/2-like"/>
</dbReference>
<sequence>MAAERLRAKFLADTALYDPKHLGQDARFGPVERIPVLTTFTDRKECAQRGVHRATVAGISGSSKDGAYSICVSGGYEDDEDNGDKIIYTGTGGQPDPFSFSGSQTGDQSFNHKDNAALKISADTKKPVRVVRGPNKNSPWAPDKGYRYDGLYIVKEAYLAKGQSGYVICRYELERVPGQPRIPRKW</sequence>
<dbReference type="PANTHER" id="PTHR14140">
    <property type="entry name" value="E3 UBIQUITIN-PROTEIN LIGASE UHRF-RELATED"/>
    <property type="match status" value="1"/>
</dbReference>
<dbReference type="PROSITE" id="PS51015">
    <property type="entry name" value="YDG"/>
    <property type="match status" value="1"/>
</dbReference>
<gene>
    <name evidence="4" type="ORF">CPB84DRAFT_1725833</name>
</gene>
<accession>A0A9P5NUF4</accession>
<dbReference type="SUPFAM" id="SSF88697">
    <property type="entry name" value="PUA domain-like"/>
    <property type="match status" value="1"/>
</dbReference>
<dbReference type="SMART" id="SM00466">
    <property type="entry name" value="SRA"/>
    <property type="match status" value="1"/>
</dbReference>
<protein>
    <submittedName>
        <fullName evidence="4">PUA-like domain-containing protein</fullName>
    </submittedName>
</protein>
<keyword evidence="1 2" id="KW-0539">Nucleus</keyword>
<proteinExistence type="predicted"/>
<dbReference type="GO" id="GO:0005634">
    <property type="term" value="C:nucleus"/>
    <property type="evidence" value="ECO:0007669"/>
    <property type="project" value="UniProtKB-SubCell"/>
</dbReference>
<dbReference type="EMBL" id="JADNYJ010000016">
    <property type="protein sequence ID" value="KAF8907030.1"/>
    <property type="molecule type" value="Genomic_DNA"/>
</dbReference>
<evidence type="ECO:0000256" key="2">
    <source>
        <dbReference type="PROSITE-ProRule" id="PRU00358"/>
    </source>
</evidence>
<organism evidence="4 5">
    <name type="scientific">Gymnopilus junonius</name>
    <name type="common">Spectacular rustgill mushroom</name>
    <name type="synonym">Gymnopilus spectabilis subsp. junonius</name>
    <dbReference type="NCBI Taxonomy" id="109634"/>
    <lineage>
        <taxon>Eukaryota</taxon>
        <taxon>Fungi</taxon>
        <taxon>Dikarya</taxon>
        <taxon>Basidiomycota</taxon>
        <taxon>Agaricomycotina</taxon>
        <taxon>Agaricomycetes</taxon>
        <taxon>Agaricomycetidae</taxon>
        <taxon>Agaricales</taxon>
        <taxon>Agaricineae</taxon>
        <taxon>Hymenogastraceae</taxon>
        <taxon>Gymnopilus</taxon>
    </lineage>
</organism>
<dbReference type="AlphaFoldDB" id="A0A9P5NUF4"/>
<evidence type="ECO:0000259" key="3">
    <source>
        <dbReference type="PROSITE" id="PS51015"/>
    </source>
</evidence>
<dbReference type="Proteomes" id="UP000724874">
    <property type="component" value="Unassembled WGS sequence"/>
</dbReference>
<feature type="domain" description="YDG" evidence="3">
    <location>
        <begin position="29"/>
        <end position="175"/>
    </location>
</feature>